<protein>
    <submittedName>
        <fullName evidence="1">Uncharacterized protein</fullName>
    </submittedName>
</protein>
<dbReference type="EMBL" id="CP004350">
    <property type="protein sequence ID" value="AHI19544.1"/>
    <property type="molecule type" value="Genomic_DNA"/>
</dbReference>
<gene>
    <name evidence="1" type="ORF">CCASEI_04830</name>
</gene>
<sequence>MAVTRDNLQKTAVVVIGDSGLSVDLGWVSVGSTFFKAWEEVERELDLSCLVIVDKNPERAIEKSRSVLNQGVGAVTIVWNAERSKPYSYSMIALAREMGHCSFSIFGSTARLEIAVEPAVGLGAPTQPDAMREVLIERFRAPSTLSVGELNTLIEDYEELLHEMETLALKDSELRLELQILRKRSSQLPRLYEKLKTAKTENLRLRKRNDALARKAFNKLSK</sequence>
<name>A0ABN4CFT9_9CORY</name>
<keyword evidence="2" id="KW-1185">Reference proteome</keyword>
<organism evidence="1 2">
    <name type="scientific">Corynebacterium casei LMG S-19264</name>
    <dbReference type="NCBI Taxonomy" id="1285583"/>
    <lineage>
        <taxon>Bacteria</taxon>
        <taxon>Bacillati</taxon>
        <taxon>Actinomycetota</taxon>
        <taxon>Actinomycetes</taxon>
        <taxon>Mycobacteriales</taxon>
        <taxon>Corynebacteriaceae</taxon>
        <taxon>Corynebacterium</taxon>
    </lineage>
</organism>
<proteinExistence type="predicted"/>
<accession>A0ABN4CFT9</accession>
<reference evidence="2" key="1">
    <citation type="submission" date="2013-02" db="EMBL/GenBank/DDBJ databases">
        <title>The complete genome sequence of Corynebacterium casei LMG S-19264 (=DSM 44701).</title>
        <authorList>
            <person name="Ruckert C."/>
            <person name="Albersmeier A."/>
            <person name="Kalinowski J."/>
        </authorList>
    </citation>
    <scope>NUCLEOTIDE SEQUENCE [LARGE SCALE GENOMIC DNA]</scope>
    <source>
        <strain evidence="2">LMG S-19264</strain>
    </source>
</reference>
<evidence type="ECO:0000313" key="1">
    <source>
        <dbReference type="EMBL" id="AHI19544.1"/>
    </source>
</evidence>
<evidence type="ECO:0000313" key="2">
    <source>
        <dbReference type="Proteomes" id="UP000019226"/>
    </source>
</evidence>
<dbReference type="Proteomes" id="UP000019226">
    <property type="component" value="Chromosome"/>
</dbReference>